<accession>A0A0N8S0G1</accession>
<dbReference type="PATRIC" id="fig|251724.3.peg.177"/>
<dbReference type="Pfam" id="PF13643">
    <property type="entry name" value="DUF4145"/>
    <property type="match status" value="1"/>
</dbReference>
<proteinExistence type="predicted"/>
<gene>
    <name evidence="2" type="ORF">ALO53_00139</name>
</gene>
<feature type="domain" description="DUF4145" evidence="1">
    <location>
        <begin position="99"/>
        <end position="176"/>
    </location>
</feature>
<reference evidence="2 3" key="1">
    <citation type="submission" date="2015-09" db="EMBL/GenBank/DDBJ databases">
        <title>Genome announcement of multiple Pseudomonas syringae strains.</title>
        <authorList>
            <person name="Thakur S."/>
            <person name="Wang P.W."/>
            <person name="Gong Y."/>
            <person name="Weir B.S."/>
            <person name="Guttman D.S."/>
        </authorList>
    </citation>
    <scope>NUCLEOTIDE SEQUENCE [LARGE SCALE GENOMIC DNA]</scope>
    <source>
        <strain evidence="2 3">ICMP7840</strain>
    </source>
</reference>
<organism evidence="2 3">
    <name type="scientific">Pseudomonas amygdali pv. photiniae</name>
    <dbReference type="NCBI Taxonomy" id="251724"/>
    <lineage>
        <taxon>Bacteria</taxon>
        <taxon>Pseudomonadati</taxon>
        <taxon>Pseudomonadota</taxon>
        <taxon>Gammaproteobacteria</taxon>
        <taxon>Pseudomonadales</taxon>
        <taxon>Pseudomonadaceae</taxon>
        <taxon>Pseudomonas</taxon>
        <taxon>Pseudomonas amygdali</taxon>
    </lineage>
</organism>
<dbReference type="Proteomes" id="UP000050469">
    <property type="component" value="Unassembled WGS sequence"/>
</dbReference>
<dbReference type="AlphaFoldDB" id="A0A0N8S0G1"/>
<sequence>MKHGQSLGLQRCPHCNVAKPNLQAVTDFSTRDDNGRHARMWRCYRCTTCGGVLLAVAPMVDVNQPYKMDITDIWPEPQIVHESVPERARTFLEQAIASIHAPAGAVLLAGSAIDAMLKEKGFKKGSLYSRIESAATEHLITAEMAEWAHEVRLEANDQRHADEDAALPNEAEASKSIEFATALAQFLFVLPARVAIGRGAK</sequence>
<evidence type="ECO:0000313" key="3">
    <source>
        <dbReference type="Proteomes" id="UP000050469"/>
    </source>
</evidence>
<name>A0A0N8S0G1_PSEA0</name>
<dbReference type="InterPro" id="IPR025285">
    <property type="entry name" value="DUF4145"/>
</dbReference>
<evidence type="ECO:0000313" key="2">
    <source>
        <dbReference type="EMBL" id="KPX79095.1"/>
    </source>
</evidence>
<dbReference type="EMBL" id="LJQO01000077">
    <property type="protein sequence ID" value="KPX79095.1"/>
    <property type="molecule type" value="Genomic_DNA"/>
</dbReference>
<comment type="caution">
    <text evidence="2">The sequence shown here is derived from an EMBL/GenBank/DDBJ whole genome shotgun (WGS) entry which is preliminary data.</text>
</comment>
<protein>
    <recommendedName>
        <fullName evidence="1">DUF4145 domain-containing protein</fullName>
    </recommendedName>
</protein>
<evidence type="ECO:0000259" key="1">
    <source>
        <dbReference type="Pfam" id="PF13643"/>
    </source>
</evidence>